<dbReference type="GO" id="GO:0005829">
    <property type="term" value="C:cytosol"/>
    <property type="evidence" value="ECO:0007669"/>
    <property type="project" value="TreeGrafter"/>
</dbReference>
<dbReference type="InterPro" id="IPR005119">
    <property type="entry name" value="LysR_subst-bd"/>
</dbReference>
<proteinExistence type="inferred from homology"/>
<name>A0A6P1GFE2_SPHYA</name>
<keyword evidence="4" id="KW-0804">Transcription</keyword>
<organism evidence="6 7">
    <name type="scientific">Sphingobium yanoikuyae</name>
    <name type="common">Sphingomonas yanoikuyae</name>
    <dbReference type="NCBI Taxonomy" id="13690"/>
    <lineage>
        <taxon>Bacteria</taxon>
        <taxon>Pseudomonadati</taxon>
        <taxon>Pseudomonadota</taxon>
        <taxon>Alphaproteobacteria</taxon>
        <taxon>Sphingomonadales</taxon>
        <taxon>Sphingomonadaceae</taxon>
        <taxon>Sphingobium</taxon>
    </lineage>
</organism>
<comment type="similarity">
    <text evidence="1">Belongs to the LysR transcriptional regulatory family.</text>
</comment>
<dbReference type="PROSITE" id="PS50931">
    <property type="entry name" value="HTH_LYSR"/>
    <property type="match status" value="1"/>
</dbReference>
<dbReference type="Pfam" id="PF03466">
    <property type="entry name" value="LysR_substrate"/>
    <property type="match status" value="1"/>
</dbReference>
<evidence type="ECO:0000259" key="5">
    <source>
        <dbReference type="PROSITE" id="PS50931"/>
    </source>
</evidence>
<dbReference type="RefSeq" id="WP_159366122.1">
    <property type="nucleotide sequence ID" value="NZ_CP047218.1"/>
</dbReference>
<dbReference type="AlphaFoldDB" id="A0A6P1GFE2"/>
<dbReference type="SUPFAM" id="SSF46785">
    <property type="entry name" value="Winged helix' DNA-binding domain"/>
    <property type="match status" value="1"/>
</dbReference>
<dbReference type="InterPro" id="IPR036388">
    <property type="entry name" value="WH-like_DNA-bd_sf"/>
</dbReference>
<dbReference type="PANTHER" id="PTHR30419:SF2">
    <property type="entry name" value="LYSR FAMILY TRANSCRIPTIONAL REGULATOR"/>
    <property type="match status" value="1"/>
</dbReference>
<accession>A0A6P1GFE2</accession>
<keyword evidence="3" id="KW-0238">DNA-binding</keyword>
<evidence type="ECO:0000313" key="7">
    <source>
        <dbReference type="Proteomes" id="UP000464086"/>
    </source>
</evidence>
<feature type="domain" description="HTH lysR-type" evidence="5">
    <location>
        <begin position="15"/>
        <end position="65"/>
    </location>
</feature>
<evidence type="ECO:0000256" key="4">
    <source>
        <dbReference type="ARBA" id="ARBA00023163"/>
    </source>
</evidence>
<dbReference type="Gene3D" id="3.40.190.290">
    <property type="match status" value="1"/>
</dbReference>
<evidence type="ECO:0000313" key="6">
    <source>
        <dbReference type="EMBL" id="QHD66933.1"/>
    </source>
</evidence>
<dbReference type="GO" id="GO:0003700">
    <property type="term" value="F:DNA-binding transcription factor activity"/>
    <property type="evidence" value="ECO:0007669"/>
    <property type="project" value="InterPro"/>
</dbReference>
<reference evidence="6 7" key="1">
    <citation type="submission" date="2019-12" db="EMBL/GenBank/DDBJ databases">
        <title>Functional and genomic insights into the Sphingobium yanoikuyae YC-JY1, a bacterium efficiently degrading bisphenol A.</title>
        <authorList>
            <person name="Jia Y."/>
            <person name="Li X."/>
            <person name="Wang J."/>
            <person name="Eltoukhy A."/>
            <person name="Lamraoui I."/>
            <person name="Yan Y."/>
        </authorList>
    </citation>
    <scope>NUCLEOTIDE SEQUENCE [LARGE SCALE GENOMIC DNA]</scope>
    <source>
        <strain evidence="6 7">YC-JY1</strain>
    </source>
</reference>
<evidence type="ECO:0000256" key="3">
    <source>
        <dbReference type="ARBA" id="ARBA00023125"/>
    </source>
</evidence>
<dbReference type="InterPro" id="IPR036390">
    <property type="entry name" value="WH_DNA-bd_sf"/>
</dbReference>
<gene>
    <name evidence="6" type="ORF">GS397_07630</name>
</gene>
<dbReference type="Pfam" id="PF00126">
    <property type="entry name" value="HTH_1"/>
    <property type="match status" value="1"/>
</dbReference>
<dbReference type="GO" id="GO:0003677">
    <property type="term" value="F:DNA binding"/>
    <property type="evidence" value="ECO:0007669"/>
    <property type="project" value="UniProtKB-KW"/>
</dbReference>
<evidence type="ECO:0000256" key="1">
    <source>
        <dbReference type="ARBA" id="ARBA00009437"/>
    </source>
</evidence>
<dbReference type="InterPro" id="IPR000847">
    <property type="entry name" value="LysR_HTH_N"/>
</dbReference>
<dbReference type="PRINTS" id="PR00039">
    <property type="entry name" value="HTHLYSR"/>
</dbReference>
<dbReference type="PANTHER" id="PTHR30419">
    <property type="entry name" value="HTH-TYPE TRANSCRIPTIONAL REGULATOR YBHD"/>
    <property type="match status" value="1"/>
</dbReference>
<dbReference type="SUPFAM" id="SSF53850">
    <property type="entry name" value="Periplasmic binding protein-like II"/>
    <property type="match status" value="1"/>
</dbReference>
<dbReference type="EMBL" id="CP047218">
    <property type="protein sequence ID" value="QHD66933.1"/>
    <property type="molecule type" value="Genomic_DNA"/>
</dbReference>
<dbReference type="InterPro" id="IPR050950">
    <property type="entry name" value="HTH-type_LysR_regulators"/>
</dbReference>
<protein>
    <submittedName>
        <fullName evidence="6">LysR family transcriptional regulator</fullName>
    </submittedName>
</protein>
<dbReference type="Proteomes" id="UP000464086">
    <property type="component" value="Chromosome"/>
</dbReference>
<dbReference type="Gene3D" id="1.10.10.10">
    <property type="entry name" value="Winged helix-like DNA-binding domain superfamily/Winged helix DNA-binding domain"/>
    <property type="match status" value="1"/>
</dbReference>
<evidence type="ECO:0000256" key="2">
    <source>
        <dbReference type="ARBA" id="ARBA00023015"/>
    </source>
</evidence>
<keyword evidence="2" id="KW-0805">Transcription regulation</keyword>
<sequence length="317" mass="33954">MSNRAHRFHAPMIIYFDAIRRAGSVREAARRLNVASSAVNRQLLKLEEELGTPLFDRLPGGLKLTHAGATFARHAIEVLQDAERVRSELEAMQGLRSGHVEIAAVEALTSGLLPDVLAQLRERHPRITVGVSVLGSAAISAAVIGGDADMGIAFGVERTSDLRQLSHSRHPLGATMRPDHPLARSSSLTLATCLSHSLILPKADLSIRQQLQRALGKLPQGAVETSSVELAKQLTMRGLGISFQTRIGIEDEIERGELVHIPIARPAYLQADLGIYVRSARNPPIAVHALVDLLNAALARCATVAGEAEPAAPPSST</sequence>